<proteinExistence type="predicted"/>
<dbReference type="PANTHER" id="PTHR31208:SF10">
    <property type="entry name" value="C2 DOMAIN-CONTAINING PROTEIN"/>
    <property type="match status" value="1"/>
</dbReference>
<feature type="domain" description="C2" evidence="2">
    <location>
        <begin position="36"/>
        <end position="160"/>
    </location>
</feature>
<dbReference type="CDD" id="cd00030">
    <property type="entry name" value="C2"/>
    <property type="match status" value="1"/>
</dbReference>
<comment type="caution">
    <text evidence="3">The sequence shown here is derived from an EMBL/GenBank/DDBJ whole genome shotgun (WGS) entry which is preliminary data.</text>
</comment>
<dbReference type="AlphaFoldDB" id="A0ABC8QTZ4"/>
<name>A0ABC8QTZ4_9AQUA</name>
<dbReference type="Proteomes" id="UP001642360">
    <property type="component" value="Unassembled WGS sequence"/>
</dbReference>
<feature type="compositionally biased region" description="Basic and acidic residues" evidence="1">
    <location>
        <begin position="326"/>
        <end position="339"/>
    </location>
</feature>
<protein>
    <recommendedName>
        <fullName evidence="2">C2 domain-containing protein</fullName>
    </recommendedName>
</protein>
<dbReference type="PROSITE" id="PS50004">
    <property type="entry name" value="C2"/>
    <property type="match status" value="1"/>
</dbReference>
<feature type="region of interest" description="Disordered" evidence="1">
    <location>
        <begin position="396"/>
        <end position="436"/>
    </location>
</feature>
<dbReference type="SUPFAM" id="SSF49562">
    <property type="entry name" value="C2 domain (Calcium/lipid-binding domain, CaLB)"/>
    <property type="match status" value="1"/>
</dbReference>
<dbReference type="InterPro" id="IPR035892">
    <property type="entry name" value="C2_domain_sf"/>
</dbReference>
<dbReference type="PANTHER" id="PTHR31208">
    <property type="entry name" value="EXPRESSED PROTEIN"/>
    <property type="match status" value="1"/>
</dbReference>
<sequence>MDSHKPVMLSNSPAVSELPCLKSEYVSPNNGNLSSESGVLRKESVVENPNGFIGVLEVCIHQARDILNICIYHKQDVYAKLYLTSDPEITVSTKTINGGGQNPVFNENLQLNVRRLDSSIKCEIWMLSRVRNYLEDQLLGFALVPLSDVLIENGKMAGEFSLSSSDLFHSLAGFVQLTLTYTGASPEVLELPTLRTSWATNVAGNSGVPDAIPCELDKIEFPDPKVVNENEMMVSEYYAVPCANMDSQTSECLGTTVKDNCLSSGENVFLLESLATNSQDTIVVSKIDTPLSVSTNGSPSISVPTSSQSICDTPRASKSPNQDVSSVKEEVEKANKEAETGSPAVTVSTFVQPVISVHVEAEQKVVQQEIVDMYMKSMQQFTEALAKMKLPMDIEKGSAIENGPGNPGKSGSDEKPQPANGNGQSPRVFYGSRAFF</sequence>
<reference evidence="3 4" key="1">
    <citation type="submission" date="2024-02" db="EMBL/GenBank/DDBJ databases">
        <authorList>
            <person name="Vignale AGUSTIN F."/>
            <person name="Sosa J E."/>
            <person name="Modenutti C."/>
        </authorList>
    </citation>
    <scope>NUCLEOTIDE SEQUENCE [LARGE SCALE GENOMIC DNA]</scope>
</reference>
<dbReference type="Pfam" id="PF00168">
    <property type="entry name" value="C2"/>
    <property type="match status" value="1"/>
</dbReference>
<dbReference type="EMBL" id="CAUOFW020000003">
    <property type="protein sequence ID" value="CAK9133347.1"/>
    <property type="molecule type" value="Genomic_DNA"/>
</dbReference>
<accession>A0ABC8QTZ4</accession>
<evidence type="ECO:0000313" key="3">
    <source>
        <dbReference type="EMBL" id="CAK9133347.1"/>
    </source>
</evidence>
<feature type="compositionally biased region" description="Low complexity" evidence="1">
    <location>
        <begin position="298"/>
        <end position="310"/>
    </location>
</feature>
<gene>
    <name evidence="3" type="ORF">ILEXP_LOCUS256</name>
</gene>
<evidence type="ECO:0000256" key="1">
    <source>
        <dbReference type="SAM" id="MobiDB-lite"/>
    </source>
</evidence>
<evidence type="ECO:0000313" key="4">
    <source>
        <dbReference type="Proteomes" id="UP001642360"/>
    </source>
</evidence>
<organism evidence="3 4">
    <name type="scientific">Ilex paraguariensis</name>
    <name type="common">yerba mate</name>
    <dbReference type="NCBI Taxonomy" id="185542"/>
    <lineage>
        <taxon>Eukaryota</taxon>
        <taxon>Viridiplantae</taxon>
        <taxon>Streptophyta</taxon>
        <taxon>Embryophyta</taxon>
        <taxon>Tracheophyta</taxon>
        <taxon>Spermatophyta</taxon>
        <taxon>Magnoliopsida</taxon>
        <taxon>eudicotyledons</taxon>
        <taxon>Gunneridae</taxon>
        <taxon>Pentapetalae</taxon>
        <taxon>asterids</taxon>
        <taxon>campanulids</taxon>
        <taxon>Aquifoliales</taxon>
        <taxon>Aquifoliaceae</taxon>
        <taxon>Ilex</taxon>
    </lineage>
</organism>
<dbReference type="InterPro" id="IPR000008">
    <property type="entry name" value="C2_dom"/>
</dbReference>
<dbReference type="SMART" id="SM00239">
    <property type="entry name" value="C2"/>
    <property type="match status" value="1"/>
</dbReference>
<dbReference type="Gene3D" id="2.60.40.150">
    <property type="entry name" value="C2 domain"/>
    <property type="match status" value="1"/>
</dbReference>
<feature type="region of interest" description="Disordered" evidence="1">
    <location>
        <begin position="292"/>
        <end position="340"/>
    </location>
</feature>
<keyword evidence="4" id="KW-1185">Reference proteome</keyword>
<evidence type="ECO:0000259" key="2">
    <source>
        <dbReference type="PROSITE" id="PS50004"/>
    </source>
</evidence>